<dbReference type="Pfam" id="PF18294">
    <property type="entry name" value="Pept_S41_N"/>
    <property type="match status" value="1"/>
</dbReference>
<dbReference type="PANTHER" id="PTHR32060:SF30">
    <property type="entry name" value="CARBOXY-TERMINAL PROCESSING PROTEASE CTPA"/>
    <property type="match status" value="1"/>
</dbReference>
<sequence>MGALILCGCGGGGGGGGGGGILPIAGLATAPPVAAETDQIVASSSMAGRCAAPRKGIDPDTGATWPDVQGTTDDEKRWLRGWTDETYLWYDEVPRGLVAANYTTPVDYFAMLKTFAITPSGRPKDRFHFTYDTAAYRELASTGVATAGAEKTASYGMEMAFLSAAPPRDVRVALTEPASAVAAAGIGRGARVLEIDGVDVVNGSDIATLNAGLQPVAAGERHLFKLARPDGSTVTAFFVAAGTRSMPTVSGKTIDLGGKSVGYLLFNDHNEMAEAQLIAAVDQFKHDGISDLVIDLRYNGGGLLSIASQLAYMVATPAATHDTTFEQLQFNGKNPFQLSEEQTRLPFYGTTRGYSTTPGQPLPQLGLSRVTMLTGPDTCSASESIINALRGVGVNVNLVGGTTCGKPYGYFPQDNCGTTYFTVQFKGVNQLGFGDYSDGFAPNCAVADDFTHDLGDPAEGRLAAALTMLRGGACPTMAKAGIQLEKGATGATPILWREPIRENRVIDTLKR</sequence>
<protein>
    <submittedName>
        <fullName evidence="4">S41 family peptidase</fullName>
    </submittedName>
</protein>
<dbReference type="EMBL" id="JBBKZS010000009">
    <property type="protein sequence ID" value="MEJ8857023.1"/>
    <property type="molecule type" value="Genomic_DNA"/>
</dbReference>
<dbReference type="Pfam" id="PF03572">
    <property type="entry name" value="Peptidase_S41"/>
    <property type="match status" value="1"/>
</dbReference>
<dbReference type="InterPro" id="IPR041613">
    <property type="entry name" value="Pept_S41_N"/>
</dbReference>
<dbReference type="PANTHER" id="PTHR32060">
    <property type="entry name" value="TAIL-SPECIFIC PROTEASE"/>
    <property type="match status" value="1"/>
</dbReference>
<dbReference type="Gene3D" id="2.30.42.10">
    <property type="match status" value="1"/>
</dbReference>
<name>A0ABU8XB65_9BURK</name>
<dbReference type="RefSeq" id="WP_340337100.1">
    <property type="nucleotide sequence ID" value="NZ_JBBKZS010000009.1"/>
</dbReference>
<reference evidence="4 5" key="1">
    <citation type="submission" date="2024-03" db="EMBL/GenBank/DDBJ databases">
        <title>Novel species of the genus Variovorax.</title>
        <authorList>
            <person name="Liu Q."/>
            <person name="Xin Y.-H."/>
        </authorList>
    </citation>
    <scope>NUCLEOTIDE SEQUENCE [LARGE SCALE GENOMIC DNA]</scope>
    <source>
        <strain evidence="4 5">KACC 18901</strain>
    </source>
</reference>
<proteinExistence type="predicted"/>
<dbReference type="SUPFAM" id="SSF52096">
    <property type="entry name" value="ClpP/crotonase"/>
    <property type="match status" value="1"/>
</dbReference>
<evidence type="ECO:0000313" key="4">
    <source>
        <dbReference type="EMBL" id="MEJ8857023.1"/>
    </source>
</evidence>
<feature type="region of interest" description="Disordered" evidence="1">
    <location>
        <begin position="52"/>
        <end position="71"/>
    </location>
</feature>
<keyword evidence="5" id="KW-1185">Reference proteome</keyword>
<feature type="domain" description="Peptidase S41 N-terminal" evidence="3">
    <location>
        <begin position="75"/>
        <end position="113"/>
    </location>
</feature>
<accession>A0ABU8XB65</accession>
<comment type="caution">
    <text evidence="4">The sequence shown here is derived from an EMBL/GenBank/DDBJ whole genome shotgun (WGS) entry which is preliminary data.</text>
</comment>
<evidence type="ECO:0000313" key="5">
    <source>
        <dbReference type="Proteomes" id="UP001367030"/>
    </source>
</evidence>
<evidence type="ECO:0000259" key="2">
    <source>
        <dbReference type="Pfam" id="PF03572"/>
    </source>
</evidence>
<dbReference type="InterPro" id="IPR036034">
    <property type="entry name" value="PDZ_sf"/>
</dbReference>
<dbReference type="InterPro" id="IPR005151">
    <property type="entry name" value="Tail-specific_protease"/>
</dbReference>
<dbReference type="Gene3D" id="3.90.226.10">
    <property type="entry name" value="2-enoyl-CoA Hydratase, Chain A, domain 1"/>
    <property type="match status" value="1"/>
</dbReference>
<dbReference type="CDD" id="cd07561">
    <property type="entry name" value="Peptidase_S41_CPP_like"/>
    <property type="match status" value="1"/>
</dbReference>
<dbReference type="Proteomes" id="UP001367030">
    <property type="component" value="Unassembled WGS sequence"/>
</dbReference>
<organism evidence="4 5">
    <name type="scientific">Variovorax robiniae</name>
    <dbReference type="NCBI Taxonomy" id="1836199"/>
    <lineage>
        <taxon>Bacteria</taxon>
        <taxon>Pseudomonadati</taxon>
        <taxon>Pseudomonadota</taxon>
        <taxon>Betaproteobacteria</taxon>
        <taxon>Burkholderiales</taxon>
        <taxon>Comamonadaceae</taxon>
        <taxon>Variovorax</taxon>
    </lineage>
</organism>
<feature type="domain" description="Tail specific protease" evidence="2">
    <location>
        <begin position="261"/>
        <end position="407"/>
    </location>
</feature>
<evidence type="ECO:0000256" key="1">
    <source>
        <dbReference type="SAM" id="MobiDB-lite"/>
    </source>
</evidence>
<evidence type="ECO:0000259" key="3">
    <source>
        <dbReference type="Pfam" id="PF18294"/>
    </source>
</evidence>
<dbReference type="InterPro" id="IPR029045">
    <property type="entry name" value="ClpP/crotonase-like_dom_sf"/>
</dbReference>
<gene>
    <name evidence="4" type="ORF">WKW79_20775</name>
</gene>
<dbReference type="Gene3D" id="3.30.750.170">
    <property type="match status" value="1"/>
</dbReference>